<dbReference type="SUPFAM" id="SSF54001">
    <property type="entry name" value="Cysteine proteinases"/>
    <property type="match status" value="1"/>
</dbReference>
<proteinExistence type="evidence at transcript level"/>
<evidence type="ECO:0000256" key="7">
    <source>
        <dbReference type="ARBA" id="ARBA00023157"/>
    </source>
</evidence>
<evidence type="ECO:0000256" key="5">
    <source>
        <dbReference type="ARBA" id="ARBA00022807"/>
    </source>
</evidence>
<dbReference type="InterPro" id="IPR025661">
    <property type="entry name" value="Pept_asp_AS"/>
</dbReference>
<comment type="similarity">
    <text evidence="1">Belongs to the peptidase C1 family.</text>
</comment>
<keyword evidence="2 10" id="KW-0645">Protease</keyword>
<evidence type="ECO:0000259" key="9">
    <source>
        <dbReference type="SMART" id="SM00645"/>
    </source>
</evidence>
<dbReference type="GO" id="GO:0004197">
    <property type="term" value="F:cysteine-type endopeptidase activity"/>
    <property type="evidence" value="ECO:0007669"/>
    <property type="project" value="InterPro"/>
</dbReference>
<dbReference type="InterPro" id="IPR025660">
    <property type="entry name" value="Pept_his_AS"/>
</dbReference>
<evidence type="ECO:0000256" key="1">
    <source>
        <dbReference type="ARBA" id="ARBA00008455"/>
    </source>
</evidence>
<keyword evidence="5" id="KW-0788">Thiol protease</keyword>
<dbReference type="Gene3D" id="3.90.70.10">
    <property type="entry name" value="Cysteine proteinases"/>
    <property type="match status" value="1"/>
</dbReference>
<feature type="signal peptide" evidence="8">
    <location>
        <begin position="1"/>
        <end position="16"/>
    </location>
</feature>
<dbReference type="PROSITE" id="PS00639">
    <property type="entry name" value="THIOL_PROTEASE_HIS"/>
    <property type="match status" value="1"/>
</dbReference>
<dbReference type="GO" id="GO:0006508">
    <property type="term" value="P:proteolysis"/>
    <property type="evidence" value="ECO:0007669"/>
    <property type="project" value="UniProtKB-KW"/>
</dbReference>
<keyword evidence="3 8" id="KW-0732">Signal</keyword>
<dbReference type="SMART" id="SM00645">
    <property type="entry name" value="Pept_C1"/>
    <property type="match status" value="1"/>
</dbReference>
<evidence type="ECO:0000256" key="4">
    <source>
        <dbReference type="ARBA" id="ARBA00022801"/>
    </source>
</evidence>
<sequence length="329" mass="35916">MKLLILAPLLVCGVLSASVPTDPLSDEFIHYINSLETTWKAGRNFDKDLPREFLKTLNGVIEGANASELPKKNVSLSVTLPVFFDARTNWPYCPSISEIRDQGSCASCWAMAAVEAMSDRICIHSGGQLNVHLSADNVLACCINCNLGCNGGYPGKAWTYWQSNGIVSGGNYGTEEGCQPYSFPPCEHYIPGLRPQCSGVGYIPACQYICHSGAPYVNDLHYGLNSYSIVNNPVAVQNEIYINGPVEAIITVYEDIINYKQGVYQHVAGGTLGTHAVKILGWGIENNTPYWLVANSWSNDWGDNGFFKILRGVNHCGIEDNILAGLPRK</sequence>
<keyword evidence="6" id="KW-0865">Zymogen</keyword>
<protein>
    <submittedName>
        <fullName evidence="10">Secreted C13 protease-like protein</fullName>
    </submittedName>
</protein>
<dbReference type="InterPro" id="IPR038765">
    <property type="entry name" value="Papain-like_cys_pep_sf"/>
</dbReference>
<name>A0A2K8JWR3_PRIPG</name>
<dbReference type="Pfam" id="PF08127">
    <property type="entry name" value="Propeptide_C1"/>
    <property type="match status" value="1"/>
</dbReference>
<accession>A0A2K8JWR3</accession>
<reference evidence="10" key="1">
    <citation type="submission" date="2016-10" db="EMBL/GenBank/DDBJ databases">
        <title>The assassin bug Pristhesancus plagipennis produces two different types of venom.</title>
        <authorList>
            <person name="Walker A.A."/>
            <person name="Herzig V."/>
            <person name="Jin J."/>
            <person name="Fry B.G."/>
            <person name="King G.F."/>
        </authorList>
    </citation>
    <scope>NUCLEOTIDE SEQUENCE</scope>
    <source>
        <tissue evidence="10">Venom/labial glands</tissue>
    </source>
</reference>
<dbReference type="InterPro" id="IPR012599">
    <property type="entry name" value="Propeptide_C1A"/>
</dbReference>
<dbReference type="EMBL" id="KY031106">
    <property type="protein sequence ID" value="ATU82857.1"/>
    <property type="molecule type" value="mRNA"/>
</dbReference>
<keyword evidence="7" id="KW-1015">Disulfide bond</keyword>
<dbReference type="CDD" id="cd02620">
    <property type="entry name" value="Peptidase_C1A_CathepsinB"/>
    <property type="match status" value="1"/>
</dbReference>
<dbReference type="Pfam" id="PF00112">
    <property type="entry name" value="Peptidase_C1"/>
    <property type="match status" value="1"/>
</dbReference>
<evidence type="ECO:0000313" key="10">
    <source>
        <dbReference type="EMBL" id="ATU82857.1"/>
    </source>
</evidence>
<dbReference type="PROSITE" id="PS00640">
    <property type="entry name" value="THIOL_PROTEASE_ASN"/>
    <property type="match status" value="1"/>
</dbReference>
<organism evidence="10">
    <name type="scientific">Pristhesancus plagipennis</name>
    <name type="common">Common assassin bug</name>
    <dbReference type="NCBI Taxonomy" id="1955184"/>
    <lineage>
        <taxon>Eukaryota</taxon>
        <taxon>Metazoa</taxon>
        <taxon>Ecdysozoa</taxon>
        <taxon>Arthropoda</taxon>
        <taxon>Hexapoda</taxon>
        <taxon>Insecta</taxon>
        <taxon>Pterygota</taxon>
        <taxon>Neoptera</taxon>
        <taxon>Paraneoptera</taxon>
        <taxon>Hemiptera</taxon>
        <taxon>Heteroptera</taxon>
        <taxon>Panheteroptera</taxon>
        <taxon>Cimicomorpha</taxon>
        <taxon>Reduviidae</taxon>
        <taxon>Harpactorinae</taxon>
        <taxon>Harpactorini</taxon>
        <taxon>Pristhesancus</taxon>
    </lineage>
</organism>
<keyword evidence="4" id="KW-0378">Hydrolase</keyword>
<feature type="domain" description="Peptidase C1A papain C-terminal" evidence="9">
    <location>
        <begin position="80"/>
        <end position="326"/>
    </location>
</feature>
<dbReference type="FunFam" id="3.90.70.10:FF:000031">
    <property type="entry name" value="Cathepsin B"/>
    <property type="match status" value="1"/>
</dbReference>
<evidence type="ECO:0000256" key="2">
    <source>
        <dbReference type="ARBA" id="ARBA00022670"/>
    </source>
</evidence>
<dbReference type="AlphaFoldDB" id="A0A2K8JWR3"/>
<evidence type="ECO:0000256" key="8">
    <source>
        <dbReference type="SAM" id="SignalP"/>
    </source>
</evidence>
<evidence type="ECO:0000256" key="3">
    <source>
        <dbReference type="ARBA" id="ARBA00022729"/>
    </source>
</evidence>
<evidence type="ECO:0000256" key="6">
    <source>
        <dbReference type="ARBA" id="ARBA00023145"/>
    </source>
</evidence>
<dbReference type="PRINTS" id="PR00705">
    <property type="entry name" value="PAPAIN"/>
</dbReference>
<dbReference type="PANTHER" id="PTHR12411">
    <property type="entry name" value="CYSTEINE PROTEASE FAMILY C1-RELATED"/>
    <property type="match status" value="1"/>
</dbReference>
<dbReference type="InterPro" id="IPR000668">
    <property type="entry name" value="Peptidase_C1A_C"/>
</dbReference>
<feature type="chain" id="PRO_5018703058" evidence="8">
    <location>
        <begin position="17"/>
        <end position="329"/>
    </location>
</feature>
<dbReference type="InterPro" id="IPR013128">
    <property type="entry name" value="Peptidase_C1A"/>
</dbReference>